<dbReference type="RefSeq" id="WP_114804756.1">
    <property type="nucleotide sequence ID" value="NZ_QQAV01000015.1"/>
</dbReference>
<evidence type="ECO:0000256" key="2">
    <source>
        <dbReference type="ARBA" id="ARBA00022448"/>
    </source>
</evidence>
<evidence type="ECO:0000256" key="4">
    <source>
        <dbReference type="ARBA" id="ARBA00022692"/>
    </source>
</evidence>
<dbReference type="InterPro" id="IPR050059">
    <property type="entry name" value="ATP_synthase_B_chain"/>
</dbReference>
<name>A0A370F4V5_9BURK</name>
<evidence type="ECO:0000313" key="15">
    <source>
        <dbReference type="Proteomes" id="UP000255265"/>
    </source>
</evidence>
<dbReference type="Proteomes" id="UP000255265">
    <property type="component" value="Unassembled WGS sequence"/>
</dbReference>
<keyword evidence="4 13" id="KW-0812">Transmembrane</keyword>
<evidence type="ECO:0000256" key="5">
    <source>
        <dbReference type="ARBA" id="ARBA00022781"/>
    </source>
</evidence>
<keyword evidence="13" id="KW-1003">Cell membrane</keyword>
<dbReference type="OrthoDB" id="466272at2"/>
<keyword evidence="15" id="KW-1185">Reference proteome</keyword>
<accession>A0A370F4V5</accession>
<dbReference type="PANTHER" id="PTHR33445:SF2">
    <property type="entry name" value="ATP SYNTHASE SUBUNIT B', CHLOROPLASTIC"/>
    <property type="match status" value="1"/>
</dbReference>
<evidence type="ECO:0000256" key="13">
    <source>
        <dbReference type="HAMAP-Rule" id="MF_01398"/>
    </source>
</evidence>
<keyword evidence="5 13" id="KW-0375">Hydrogen ion transport</keyword>
<sequence>MSFHWTTFAFQLVNVVVLLAILQRFLFRPLADVIARRQAQTAAAVQAAGEAKVQAETAALQARAETQATLDARQQLLATAQAEAQARRTELLTQARAEAARIVAEGRAAAERDAAARERRNWEHARTLAAGIATRALGAQPVAAEGYARRLADALRSMPDAERQALLAGGHLQLVAPRPLTDIEWQAARQALAPWLGEALPAPTMDPALIAGLELCSDTGAVRNSLAHDLERIAEAMRDDTVTD</sequence>
<dbReference type="GO" id="GO:0012505">
    <property type="term" value="C:endomembrane system"/>
    <property type="evidence" value="ECO:0007669"/>
    <property type="project" value="UniProtKB-SubCell"/>
</dbReference>
<comment type="caution">
    <text evidence="14">The sequence shown here is derived from an EMBL/GenBank/DDBJ whole genome shotgun (WGS) entry which is preliminary data.</text>
</comment>
<dbReference type="GO" id="GO:0005886">
    <property type="term" value="C:plasma membrane"/>
    <property type="evidence" value="ECO:0007669"/>
    <property type="project" value="UniProtKB-SubCell"/>
</dbReference>
<keyword evidence="6 13" id="KW-1133">Transmembrane helix</keyword>
<dbReference type="GO" id="GO:0046933">
    <property type="term" value="F:proton-transporting ATP synthase activity, rotational mechanism"/>
    <property type="evidence" value="ECO:0007669"/>
    <property type="project" value="UniProtKB-UniRule"/>
</dbReference>
<evidence type="ECO:0000256" key="6">
    <source>
        <dbReference type="ARBA" id="ARBA00022989"/>
    </source>
</evidence>
<evidence type="ECO:0000256" key="12">
    <source>
        <dbReference type="ARBA" id="ARBA00037847"/>
    </source>
</evidence>
<keyword evidence="2 13" id="KW-0813">Transport</keyword>
<dbReference type="PANTHER" id="PTHR33445">
    <property type="entry name" value="ATP SYNTHASE SUBUNIT B', CHLOROPLASTIC"/>
    <property type="match status" value="1"/>
</dbReference>
<comment type="function">
    <text evidence="11">Component of the F(0) channel, it forms part of the peripheral stalk, linking F(1) to F(0). The b'-subunit is a diverged and duplicated form of b found in plants and photosynthetic bacteria.</text>
</comment>
<gene>
    <name evidence="13" type="primary">atpF</name>
    <name evidence="14" type="ORF">DFR41_115115</name>
</gene>
<evidence type="ECO:0000256" key="9">
    <source>
        <dbReference type="ARBA" id="ARBA00023310"/>
    </source>
</evidence>
<comment type="subcellular location">
    <subcellularLocation>
        <location evidence="13">Cell membrane</location>
        <topology evidence="13">Single-pass membrane protein</topology>
    </subcellularLocation>
    <subcellularLocation>
        <location evidence="12">Endomembrane system</location>
        <topology evidence="12">Single-pass membrane protein</topology>
    </subcellularLocation>
</comment>
<protein>
    <recommendedName>
        <fullName evidence="13">ATP synthase subunit b</fullName>
    </recommendedName>
    <alternativeName>
        <fullName evidence="13">ATP synthase F(0) sector subunit b</fullName>
    </alternativeName>
    <alternativeName>
        <fullName evidence="13">ATPase subunit I</fullName>
    </alternativeName>
    <alternativeName>
        <fullName evidence="13">F-type ATPase subunit b</fullName>
        <shortName evidence="13">F-ATPase subunit b</shortName>
    </alternativeName>
</protein>
<evidence type="ECO:0000256" key="3">
    <source>
        <dbReference type="ARBA" id="ARBA00022547"/>
    </source>
</evidence>
<dbReference type="GO" id="GO:0045259">
    <property type="term" value="C:proton-transporting ATP synthase complex"/>
    <property type="evidence" value="ECO:0007669"/>
    <property type="project" value="UniProtKB-KW"/>
</dbReference>
<dbReference type="CDD" id="cd06503">
    <property type="entry name" value="ATP-synt_Fo_b"/>
    <property type="match status" value="1"/>
</dbReference>
<dbReference type="InterPro" id="IPR002146">
    <property type="entry name" value="ATP_synth_b/b'su_bac/chlpt"/>
</dbReference>
<evidence type="ECO:0000313" key="14">
    <source>
        <dbReference type="EMBL" id="RDI18197.1"/>
    </source>
</evidence>
<comment type="similarity">
    <text evidence="1 13">Belongs to the ATPase B chain family.</text>
</comment>
<dbReference type="GO" id="GO:0046961">
    <property type="term" value="F:proton-transporting ATPase activity, rotational mechanism"/>
    <property type="evidence" value="ECO:0007669"/>
    <property type="project" value="TreeGrafter"/>
</dbReference>
<feature type="transmembrane region" description="Helical" evidence="13">
    <location>
        <begin position="6"/>
        <end position="27"/>
    </location>
</feature>
<dbReference type="AlphaFoldDB" id="A0A370F4V5"/>
<evidence type="ECO:0000256" key="7">
    <source>
        <dbReference type="ARBA" id="ARBA00023065"/>
    </source>
</evidence>
<organism evidence="14 15">
    <name type="scientific">Pseudacidovorax intermedius</name>
    <dbReference type="NCBI Taxonomy" id="433924"/>
    <lineage>
        <taxon>Bacteria</taxon>
        <taxon>Pseudomonadati</taxon>
        <taxon>Pseudomonadota</taxon>
        <taxon>Betaproteobacteria</taxon>
        <taxon>Burkholderiales</taxon>
        <taxon>Comamonadaceae</taxon>
        <taxon>Pseudacidovorax</taxon>
    </lineage>
</organism>
<keyword evidence="7 13" id="KW-0406">Ion transport</keyword>
<evidence type="ECO:0000256" key="1">
    <source>
        <dbReference type="ARBA" id="ARBA00005513"/>
    </source>
</evidence>
<dbReference type="EMBL" id="QQAV01000015">
    <property type="protein sequence ID" value="RDI18197.1"/>
    <property type="molecule type" value="Genomic_DNA"/>
</dbReference>
<comment type="function">
    <text evidence="10 13">F(1)F(0) ATP synthase produces ATP from ADP in the presence of a proton or sodium gradient. F-type ATPases consist of two structural domains, F(1) containing the extramembraneous catalytic core and F(0) containing the membrane proton channel, linked together by a central stalk and a peripheral stalk. During catalysis, ATP synthesis in the catalytic domain of F(1) is coupled via a rotary mechanism of the central stalk subunits to proton translocation.</text>
</comment>
<keyword evidence="3 13" id="KW-0138">CF(0)</keyword>
<keyword evidence="9 13" id="KW-0066">ATP synthesis</keyword>
<evidence type="ECO:0000256" key="11">
    <source>
        <dbReference type="ARBA" id="ARBA00025614"/>
    </source>
</evidence>
<keyword evidence="8 13" id="KW-0472">Membrane</keyword>
<dbReference type="HAMAP" id="MF_01398">
    <property type="entry name" value="ATP_synth_b_bprime"/>
    <property type="match status" value="1"/>
</dbReference>
<evidence type="ECO:0000256" key="8">
    <source>
        <dbReference type="ARBA" id="ARBA00023136"/>
    </source>
</evidence>
<reference evidence="14 15" key="1">
    <citation type="submission" date="2018-07" db="EMBL/GenBank/DDBJ databases">
        <title>Genomic Encyclopedia of Type Strains, Phase IV (KMG-IV): sequencing the most valuable type-strain genomes for metagenomic binning, comparative biology and taxonomic classification.</title>
        <authorList>
            <person name="Goeker M."/>
        </authorList>
    </citation>
    <scope>NUCLEOTIDE SEQUENCE [LARGE SCALE GENOMIC DNA]</scope>
    <source>
        <strain evidence="14 15">DSM 21352</strain>
    </source>
</reference>
<proteinExistence type="inferred from homology"/>
<evidence type="ECO:0000256" key="10">
    <source>
        <dbReference type="ARBA" id="ARBA00025198"/>
    </source>
</evidence>
<comment type="subunit">
    <text evidence="13">F-type ATPases have 2 components, F(1) - the catalytic core - and F(0) - the membrane proton channel. F(1) has five subunits: alpha(3), beta(3), gamma(1), delta(1), epsilon(1). F(0) has three main subunits: a(1), b(2) and c(10-14). The alpha and beta chains form an alternating ring which encloses part of the gamma chain. F(1) is attached to F(0) by a central stalk formed by the gamma and epsilon chains, while a peripheral stalk is formed by the delta and b chains.</text>
</comment>